<evidence type="ECO:0000313" key="8">
    <source>
        <dbReference type="Proteomes" id="UP001279642"/>
    </source>
</evidence>
<dbReference type="PANTHER" id="PTHR23506">
    <property type="entry name" value="GH10249P"/>
    <property type="match status" value="1"/>
</dbReference>
<keyword evidence="8" id="KW-1185">Reference proteome</keyword>
<feature type="transmembrane region" description="Helical" evidence="6">
    <location>
        <begin position="113"/>
        <end position="137"/>
    </location>
</feature>
<evidence type="ECO:0000256" key="6">
    <source>
        <dbReference type="SAM" id="Phobius"/>
    </source>
</evidence>
<gene>
    <name evidence="7" type="ORF">SMD27_05980</name>
</gene>
<feature type="transmembrane region" description="Helical" evidence="6">
    <location>
        <begin position="88"/>
        <end position="107"/>
    </location>
</feature>
<feature type="transmembrane region" description="Helical" evidence="6">
    <location>
        <begin position="382"/>
        <end position="401"/>
    </location>
</feature>
<dbReference type="InterPro" id="IPR050930">
    <property type="entry name" value="MFS_Vesicular_Transporter"/>
</dbReference>
<dbReference type="Proteomes" id="UP001279642">
    <property type="component" value="Unassembled WGS sequence"/>
</dbReference>
<feature type="transmembrane region" description="Helical" evidence="6">
    <location>
        <begin position="261"/>
        <end position="282"/>
    </location>
</feature>
<feature type="transmembrane region" description="Helical" evidence="6">
    <location>
        <begin position="318"/>
        <end position="338"/>
    </location>
</feature>
<evidence type="ECO:0000256" key="1">
    <source>
        <dbReference type="ARBA" id="ARBA00004141"/>
    </source>
</evidence>
<name>A0ABU5E8Y5_9PROT</name>
<keyword evidence="2" id="KW-0813">Transport</keyword>
<sequence length="405" mass="45085">MDVNQPLFIRSLAKPGAGVFAMLFTLDSIGRAIISTVLSLQAYDLYRDAFGQAESRPWVSASFLLTSFVSLLFNLVSPSFIHAFRRRWFYLGGIILGIIAVFLLATNTIPGQISGMICRAISAAACRIALLLYIMDYIPRHQLVKSEPLRLALSCIAWGLGPLLGVVLYAEHGSIAPAMISAASYVVLIVYFLYLRLRDDPALVPPGNALKQFRNPLRNIRHFIEQKRLVLAWTIAFGRSAWWSMFFVYPALYLTDHHVDQFYAGLVVGIGNALLITAPIIGMVAQRIGIRAPLVYGLFFGGIVTLAIPFFYDYPLIVSILLLFGASAIIVLDALGNIPFMRFVRVRERNQMSPIFQTYIDFSDLAPSTIYTLLLLQFDFRAVFLTSGLLTILAGIVATYLPKRL</sequence>
<dbReference type="RefSeq" id="WP_320507406.1">
    <property type="nucleotide sequence ID" value="NZ_JAXCLW010000001.1"/>
</dbReference>
<keyword evidence="4 6" id="KW-1133">Transmembrane helix</keyword>
<dbReference type="PANTHER" id="PTHR23506:SF23">
    <property type="entry name" value="GH10249P"/>
    <property type="match status" value="1"/>
</dbReference>
<evidence type="ECO:0000256" key="5">
    <source>
        <dbReference type="ARBA" id="ARBA00023136"/>
    </source>
</evidence>
<evidence type="ECO:0000313" key="7">
    <source>
        <dbReference type="EMBL" id="MDY0882382.1"/>
    </source>
</evidence>
<comment type="subcellular location">
    <subcellularLocation>
        <location evidence="1">Membrane</location>
        <topology evidence="1">Multi-pass membrane protein</topology>
    </subcellularLocation>
</comment>
<feature type="transmembrane region" description="Helical" evidence="6">
    <location>
        <begin position="58"/>
        <end position="76"/>
    </location>
</feature>
<dbReference type="SUPFAM" id="SSF103473">
    <property type="entry name" value="MFS general substrate transporter"/>
    <property type="match status" value="1"/>
</dbReference>
<protein>
    <submittedName>
        <fullName evidence="7">MFS transporter</fullName>
    </submittedName>
</protein>
<dbReference type="Pfam" id="PF07690">
    <property type="entry name" value="MFS_1"/>
    <property type="match status" value="1"/>
</dbReference>
<dbReference type="EMBL" id="JAXCLW010000001">
    <property type="protein sequence ID" value="MDY0882382.1"/>
    <property type="molecule type" value="Genomic_DNA"/>
</dbReference>
<feature type="transmembrane region" description="Helical" evidence="6">
    <location>
        <begin position="229"/>
        <end position="249"/>
    </location>
</feature>
<feature type="transmembrane region" description="Helical" evidence="6">
    <location>
        <begin position="149"/>
        <end position="169"/>
    </location>
</feature>
<keyword evidence="3 6" id="KW-0812">Transmembrane</keyword>
<comment type="caution">
    <text evidence="7">The sequence shown here is derived from an EMBL/GenBank/DDBJ whole genome shotgun (WGS) entry which is preliminary data.</text>
</comment>
<reference evidence="7 8" key="1">
    <citation type="journal article" date="2016" name="Antonie Van Leeuwenhoek">
        <title>Dongia soli sp. nov., isolated from soil from Dokdo, Korea.</title>
        <authorList>
            <person name="Kim D.U."/>
            <person name="Lee H."/>
            <person name="Kim H."/>
            <person name="Kim S.G."/>
            <person name="Ka J.O."/>
        </authorList>
    </citation>
    <scope>NUCLEOTIDE SEQUENCE [LARGE SCALE GENOMIC DNA]</scope>
    <source>
        <strain evidence="7 8">D78</strain>
    </source>
</reference>
<proteinExistence type="predicted"/>
<evidence type="ECO:0000256" key="3">
    <source>
        <dbReference type="ARBA" id="ARBA00022692"/>
    </source>
</evidence>
<accession>A0ABU5E8Y5</accession>
<organism evidence="7 8">
    <name type="scientific">Dongia soli</name>
    <dbReference type="NCBI Taxonomy" id="600628"/>
    <lineage>
        <taxon>Bacteria</taxon>
        <taxon>Pseudomonadati</taxon>
        <taxon>Pseudomonadota</taxon>
        <taxon>Alphaproteobacteria</taxon>
        <taxon>Rhodospirillales</taxon>
        <taxon>Dongiaceae</taxon>
        <taxon>Dongia</taxon>
    </lineage>
</organism>
<evidence type="ECO:0000256" key="4">
    <source>
        <dbReference type="ARBA" id="ARBA00022989"/>
    </source>
</evidence>
<feature type="transmembrane region" description="Helical" evidence="6">
    <location>
        <begin position="12"/>
        <end position="38"/>
    </location>
</feature>
<evidence type="ECO:0000256" key="2">
    <source>
        <dbReference type="ARBA" id="ARBA00022448"/>
    </source>
</evidence>
<feature type="transmembrane region" description="Helical" evidence="6">
    <location>
        <begin position="175"/>
        <end position="194"/>
    </location>
</feature>
<dbReference type="InterPro" id="IPR011701">
    <property type="entry name" value="MFS"/>
</dbReference>
<feature type="transmembrane region" description="Helical" evidence="6">
    <location>
        <begin position="294"/>
        <end position="312"/>
    </location>
</feature>
<keyword evidence="5 6" id="KW-0472">Membrane</keyword>
<dbReference type="Gene3D" id="1.20.1250.20">
    <property type="entry name" value="MFS general substrate transporter like domains"/>
    <property type="match status" value="2"/>
</dbReference>
<dbReference type="InterPro" id="IPR036259">
    <property type="entry name" value="MFS_trans_sf"/>
</dbReference>